<accession>A0A086J774</accession>
<dbReference type="Proteomes" id="UP000028828">
    <property type="component" value="Unassembled WGS sequence"/>
</dbReference>
<proteinExistence type="predicted"/>
<evidence type="ECO:0000256" key="1">
    <source>
        <dbReference type="SAM" id="MobiDB-lite"/>
    </source>
</evidence>
<gene>
    <name evidence="2" type="ORF">TGP89_277055</name>
</gene>
<dbReference type="EMBL" id="AEYI02002508">
    <property type="protein sequence ID" value="KFG27992.1"/>
    <property type="molecule type" value="Genomic_DNA"/>
</dbReference>
<comment type="caution">
    <text evidence="2">The sequence shown here is derived from an EMBL/GenBank/DDBJ whole genome shotgun (WGS) entry which is preliminary data.</text>
</comment>
<dbReference type="AlphaFoldDB" id="A0A086J774"/>
<evidence type="ECO:0000313" key="3">
    <source>
        <dbReference type="Proteomes" id="UP000028828"/>
    </source>
</evidence>
<sequence length="162" mass="18386">MELTHTELRRCKPGCESAKRSGSSPRQTRHRDTETTATLGEISRVCTLKRQRMERSGGGRTDEKVLFSEASNAEGKRVYTGQRVTIWARGRPSRELSVYADQGADGRGSSGKKSKATSLLESPVFVYYKRSLQIYINLFIHPPLRISMHMCIQHLPGLYRWV</sequence>
<reference evidence="2 3" key="1">
    <citation type="submission" date="2014-03" db="EMBL/GenBank/DDBJ databases">
        <authorList>
            <person name="Sibley D."/>
            <person name="Venepally P."/>
            <person name="Karamycheva S."/>
            <person name="Hadjithomas M."/>
            <person name="Khan A."/>
            <person name="Brunk B."/>
            <person name="Roos D."/>
            <person name="Caler E."/>
            <person name="Lorenzi H."/>
        </authorList>
    </citation>
    <scope>NUCLEOTIDE SEQUENCE [LARGE SCALE GENOMIC DNA]</scope>
    <source>
        <strain evidence="3">p89</strain>
    </source>
</reference>
<feature type="region of interest" description="Disordered" evidence="1">
    <location>
        <begin position="14"/>
        <end position="36"/>
    </location>
</feature>
<dbReference type="VEuPathDB" id="ToxoDB:TGP89_277055"/>
<organism evidence="2 3">
    <name type="scientific">Toxoplasma gondii p89</name>
    <dbReference type="NCBI Taxonomy" id="943119"/>
    <lineage>
        <taxon>Eukaryota</taxon>
        <taxon>Sar</taxon>
        <taxon>Alveolata</taxon>
        <taxon>Apicomplexa</taxon>
        <taxon>Conoidasida</taxon>
        <taxon>Coccidia</taxon>
        <taxon>Eucoccidiorida</taxon>
        <taxon>Eimeriorina</taxon>
        <taxon>Sarcocystidae</taxon>
        <taxon>Toxoplasma</taxon>
    </lineage>
</organism>
<name>A0A086J774_TOXGO</name>
<protein>
    <submittedName>
        <fullName evidence="2">Uncharacterized protein</fullName>
    </submittedName>
</protein>
<evidence type="ECO:0000313" key="2">
    <source>
        <dbReference type="EMBL" id="KFG27992.1"/>
    </source>
</evidence>